<feature type="compositionally biased region" description="Polar residues" evidence="1">
    <location>
        <begin position="225"/>
        <end position="242"/>
    </location>
</feature>
<evidence type="ECO:0000313" key="4">
    <source>
        <dbReference type="Proteomes" id="UP001497497"/>
    </source>
</evidence>
<feature type="compositionally biased region" description="Acidic residues" evidence="1">
    <location>
        <begin position="667"/>
        <end position="679"/>
    </location>
</feature>
<feature type="region of interest" description="Disordered" evidence="1">
    <location>
        <begin position="582"/>
        <end position="715"/>
    </location>
</feature>
<dbReference type="AlphaFoldDB" id="A0AAV2I1C9"/>
<reference evidence="3 4" key="1">
    <citation type="submission" date="2024-04" db="EMBL/GenBank/DDBJ databases">
        <authorList>
            <consortium name="Genoscope - CEA"/>
            <person name="William W."/>
        </authorList>
    </citation>
    <scope>NUCLEOTIDE SEQUENCE [LARGE SCALE GENOMIC DNA]</scope>
</reference>
<proteinExistence type="predicted"/>
<accession>A0AAV2I1C9</accession>
<evidence type="ECO:0000256" key="1">
    <source>
        <dbReference type="SAM" id="MobiDB-lite"/>
    </source>
</evidence>
<feature type="compositionally biased region" description="Low complexity" evidence="1">
    <location>
        <begin position="199"/>
        <end position="213"/>
    </location>
</feature>
<dbReference type="PROSITE" id="PS50104">
    <property type="entry name" value="TIR"/>
    <property type="match status" value="1"/>
</dbReference>
<sequence>MGNETSQTKQAVDRTQCPINCAPVPYIVPRTRGTSVTDSSSRSASPSFRCDDTSRRPPLKNEMVERGPGGCRTPPVTGGKFRNGVNNKPGQSQGLLHQQVYQGPQRTVEGRHCCLQEARQPAEVVNNIVSTAHSCDYSTVSVNEKQGDNTALLGGGRTAVRLKPKPSLVGPAEFGGQGSDIINTSGRDVLTNASHLCRLPRSSHPPHSLSNPSARLDSGDMPSHGTRSFQSNADNFNTGAFSELQTPECGSGLQSGLSTRTGKSFDTQSFSVNSGMVSSPSDSLDTRTGTSCEANQQAIFDEDSINSGAFSFPLDETRLGFIAESTHRSTWGVTNPQSDIPEDRYCVDYLSQSGGFLSTTSRYISGVMHTYETPSFGPTSGICPSFNGTMNSQYGEDTQSFLAAADSVDHVSQDDIFRDDNRGADQTVDVADGVDDSDGSHSISGYFSSSPGPSPMTSFSEMNEAKKPRIFGGQNPPPYFSHTFDSQGFYHTTVAFPPVSRDTSSYRPLSHVQSDEVTRLRVFPHVTCTTELPQEALPELFDSYNSIDAQGMSGSSGFISPVINPSSPDPCVQLNLSPGQLASFKSLDPDSNKENTAHDRHADRRTNQTGICTKPNQNIQPSLSSGSSSSSQEFLTSGDHRAGSKRGLSPIQNGCQGGNGRLCLADDSSEEELSSEEDDLRERGHVGGFSGAHKQQGSKDEKRSPGQQLQIQFPAAEPKKEKRIYYEEPANDMLSIFGSRETLERSEEDEDDVALTMDEIKPVRINANIHRYNRNNDMLSIFDGPNNIRQYYSAFFCCAEEDMESFGYSFHRMLENIGFKIFLPPRDLVLTGQLYENMARALEERCNGKIIVILSKNYADSEECLFMTYFARVLDPDARCKNIIPVQIDKTIGQLPSVLQGMSIIRYNQAFRLGWLKQKLIDAISA</sequence>
<dbReference type="InterPro" id="IPR035897">
    <property type="entry name" value="Toll_tir_struct_dom_sf"/>
</dbReference>
<feature type="region of interest" description="Disordered" evidence="1">
    <location>
        <begin position="29"/>
        <end position="92"/>
    </location>
</feature>
<feature type="compositionally biased region" description="Low complexity" evidence="1">
    <location>
        <begin position="440"/>
        <end position="451"/>
    </location>
</feature>
<feature type="compositionally biased region" description="Low complexity" evidence="1">
    <location>
        <begin position="30"/>
        <end position="48"/>
    </location>
</feature>
<dbReference type="Gene3D" id="3.40.50.10140">
    <property type="entry name" value="Toll/interleukin-1 receptor homology (TIR) domain"/>
    <property type="match status" value="1"/>
</dbReference>
<comment type="caution">
    <text evidence="3">The sequence shown here is derived from an EMBL/GenBank/DDBJ whole genome shotgun (WGS) entry which is preliminary data.</text>
</comment>
<feature type="compositionally biased region" description="Polar residues" evidence="1">
    <location>
        <begin position="607"/>
        <end position="621"/>
    </location>
</feature>
<feature type="domain" description="TIR" evidence="2">
    <location>
        <begin position="790"/>
        <end position="924"/>
    </location>
</feature>
<dbReference type="InterPro" id="IPR000157">
    <property type="entry name" value="TIR_dom"/>
</dbReference>
<feature type="compositionally biased region" description="Basic and acidic residues" evidence="1">
    <location>
        <begin position="587"/>
        <end position="606"/>
    </location>
</feature>
<keyword evidence="4" id="KW-1185">Reference proteome</keyword>
<protein>
    <recommendedName>
        <fullName evidence="2">TIR domain-containing protein</fullName>
    </recommendedName>
</protein>
<evidence type="ECO:0000313" key="3">
    <source>
        <dbReference type="EMBL" id="CAL1540476.1"/>
    </source>
</evidence>
<feature type="region of interest" description="Disordered" evidence="1">
    <location>
        <begin position="197"/>
        <end position="242"/>
    </location>
</feature>
<dbReference type="Proteomes" id="UP001497497">
    <property type="component" value="Unassembled WGS sequence"/>
</dbReference>
<gene>
    <name evidence="3" type="ORF">GSLYS_00014125001</name>
</gene>
<organism evidence="3 4">
    <name type="scientific">Lymnaea stagnalis</name>
    <name type="common">Great pond snail</name>
    <name type="synonym">Helix stagnalis</name>
    <dbReference type="NCBI Taxonomy" id="6523"/>
    <lineage>
        <taxon>Eukaryota</taxon>
        <taxon>Metazoa</taxon>
        <taxon>Spiralia</taxon>
        <taxon>Lophotrochozoa</taxon>
        <taxon>Mollusca</taxon>
        <taxon>Gastropoda</taxon>
        <taxon>Heterobranchia</taxon>
        <taxon>Euthyneura</taxon>
        <taxon>Panpulmonata</taxon>
        <taxon>Hygrophila</taxon>
        <taxon>Lymnaeoidea</taxon>
        <taxon>Lymnaeidae</taxon>
        <taxon>Lymnaea</taxon>
    </lineage>
</organism>
<name>A0AAV2I1C9_LYMST</name>
<feature type="compositionally biased region" description="Low complexity" evidence="1">
    <location>
        <begin position="622"/>
        <end position="631"/>
    </location>
</feature>
<evidence type="ECO:0000259" key="2">
    <source>
        <dbReference type="PROSITE" id="PS50104"/>
    </source>
</evidence>
<dbReference type="EMBL" id="CAXITT010000384">
    <property type="protein sequence ID" value="CAL1540476.1"/>
    <property type="molecule type" value="Genomic_DNA"/>
</dbReference>
<dbReference type="SUPFAM" id="SSF52200">
    <property type="entry name" value="Toll/Interleukin receptor TIR domain"/>
    <property type="match status" value="1"/>
</dbReference>
<dbReference type="Pfam" id="PF13676">
    <property type="entry name" value="TIR_2"/>
    <property type="match status" value="1"/>
</dbReference>
<feature type="region of interest" description="Disordered" evidence="1">
    <location>
        <begin position="424"/>
        <end position="460"/>
    </location>
</feature>
<dbReference type="GO" id="GO:0007165">
    <property type="term" value="P:signal transduction"/>
    <property type="evidence" value="ECO:0007669"/>
    <property type="project" value="InterPro"/>
</dbReference>